<dbReference type="SUPFAM" id="SSF103481">
    <property type="entry name" value="Multidrug resistance efflux transporter EmrE"/>
    <property type="match status" value="1"/>
</dbReference>
<feature type="transmembrane region" description="Helical" evidence="6">
    <location>
        <begin position="84"/>
        <end position="103"/>
    </location>
</feature>
<accession>A0A6I8PDL6</accession>
<evidence type="ECO:0000256" key="5">
    <source>
        <dbReference type="ARBA" id="ARBA00023136"/>
    </source>
</evidence>
<keyword evidence="3 6" id="KW-0812">Transmembrane</keyword>
<dbReference type="GO" id="GO:0016020">
    <property type="term" value="C:membrane"/>
    <property type="evidence" value="ECO:0007669"/>
    <property type="project" value="UniProtKB-SubCell"/>
</dbReference>
<sequence>MKVPFSHKERQSLPTPGSHADTSFLFTTQYMVPFLLNQCGSLLFYITLASADLTLAVPLCNSLALIITLGVGQFFGEDIGGKRAAVGLLLTISGLALCIASCVNDSQ</sequence>
<evidence type="ECO:0000256" key="1">
    <source>
        <dbReference type="ARBA" id="ARBA00004141"/>
    </source>
</evidence>
<comment type="subcellular location">
    <subcellularLocation>
        <location evidence="1">Membrane</location>
        <topology evidence="1">Multi-pass membrane protein</topology>
    </subcellularLocation>
</comment>
<dbReference type="Ensembl" id="ENSOANT00000076683.1">
    <property type="protein sequence ID" value="ENSOANP00000050263.1"/>
    <property type="gene ID" value="ENSOANG00000009739.3"/>
</dbReference>
<dbReference type="PANTHER" id="PTHR28668">
    <property type="entry name" value="TRANSMEMBRANE PROTEIN 234"/>
    <property type="match status" value="1"/>
</dbReference>
<protein>
    <submittedName>
        <fullName evidence="7">Transmembrane protein 234</fullName>
    </submittedName>
</protein>
<dbReference type="Pfam" id="PF10639">
    <property type="entry name" value="TMEM234"/>
    <property type="match status" value="1"/>
</dbReference>
<reference evidence="7" key="1">
    <citation type="submission" date="2025-08" db="UniProtKB">
        <authorList>
            <consortium name="Ensembl"/>
        </authorList>
    </citation>
    <scope>IDENTIFICATION</scope>
    <source>
        <strain evidence="7">Glennie</strain>
    </source>
</reference>
<evidence type="ECO:0000313" key="7">
    <source>
        <dbReference type="Ensembl" id="ENSOANP00000050263.1"/>
    </source>
</evidence>
<evidence type="ECO:0000313" key="8">
    <source>
        <dbReference type="Proteomes" id="UP000002279"/>
    </source>
</evidence>
<feature type="transmembrane region" description="Helical" evidence="6">
    <location>
        <begin position="24"/>
        <end position="46"/>
    </location>
</feature>
<evidence type="ECO:0000256" key="2">
    <source>
        <dbReference type="ARBA" id="ARBA00005977"/>
    </source>
</evidence>
<reference evidence="7" key="2">
    <citation type="submission" date="2025-09" db="UniProtKB">
        <authorList>
            <consortium name="Ensembl"/>
        </authorList>
    </citation>
    <scope>IDENTIFICATION</scope>
    <source>
        <strain evidence="7">Glennie</strain>
    </source>
</reference>
<keyword evidence="4 6" id="KW-1133">Transmembrane helix</keyword>
<dbReference type="GeneTree" id="ENSGT00940000162781"/>
<feature type="transmembrane region" description="Helical" evidence="6">
    <location>
        <begin position="53"/>
        <end position="72"/>
    </location>
</feature>
<dbReference type="PANTHER" id="PTHR28668:SF1">
    <property type="entry name" value="TRANSMEMBRANE PROTEIN 234"/>
    <property type="match status" value="1"/>
</dbReference>
<keyword evidence="8" id="KW-1185">Reference proteome</keyword>
<dbReference type="Proteomes" id="UP000002279">
    <property type="component" value="Unplaced"/>
</dbReference>
<gene>
    <name evidence="7" type="primary">TMEM234</name>
</gene>
<evidence type="ECO:0000256" key="4">
    <source>
        <dbReference type="ARBA" id="ARBA00022989"/>
    </source>
</evidence>
<dbReference type="AlphaFoldDB" id="A0A6I8PDL6"/>
<keyword evidence="5 6" id="KW-0472">Membrane</keyword>
<comment type="similarity">
    <text evidence="2">Belongs to the TMEM234 family.</text>
</comment>
<dbReference type="InterPro" id="IPR018908">
    <property type="entry name" value="TMEM234"/>
</dbReference>
<evidence type="ECO:0000256" key="6">
    <source>
        <dbReference type="SAM" id="Phobius"/>
    </source>
</evidence>
<dbReference type="Bgee" id="ENSOANG00000009739">
    <property type="expression patterns" value="Expressed in endometrium and 7 other cell types or tissues"/>
</dbReference>
<dbReference type="InterPro" id="IPR037185">
    <property type="entry name" value="EmrE-like"/>
</dbReference>
<proteinExistence type="inferred from homology"/>
<organism evidence="7 8">
    <name type="scientific">Ornithorhynchus anatinus</name>
    <name type="common">Duckbill platypus</name>
    <dbReference type="NCBI Taxonomy" id="9258"/>
    <lineage>
        <taxon>Eukaryota</taxon>
        <taxon>Metazoa</taxon>
        <taxon>Chordata</taxon>
        <taxon>Craniata</taxon>
        <taxon>Vertebrata</taxon>
        <taxon>Euteleostomi</taxon>
        <taxon>Mammalia</taxon>
        <taxon>Monotremata</taxon>
        <taxon>Ornithorhynchidae</taxon>
        <taxon>Ornithorhynchus</taxon>
    </lineage>
</organism>
<name>A0A6I8PDL6_ORNAN</name>
<evidence type="ECO:0000256" key="3">
    <source>
        <dbReference type="ARBA" id="ARBA00022692"/>
    </source>
</evidence>